<comment type="caution">
    <text evidence="1">The sequence shown here is derived from an EMBL/GenBank/DDBJ whole genome shotgun (WGS) entry which is preliminary data.</text>
</comment>
<keyword evidence="2" id="KW-1185">Reference proteome</keyword>
<gene>
    <name evidence="1" type="ORF">A3Q56_06708</name>
</gene>
<sequence>MDMLYENDNVTIAMDIFMRHGIREPAKIFIDPISKFMDIIHLFNKTGPLTDYDPRKIFKNPEHLNQIGKDNLKSIFNSIFSAHPLFFHKLKEKCREFQYECPFISLSSSSTQRTLDTTKEFIKYLKNTGFNMDIVYIYVENAILRTAKTIIEFQKSSYYIRLDEIMSEYVYQYLPVIKHLRRTIGIPAIYITTVNKISKSDKIIFLKFIFTNVRLKFYK</sequence>
<accession>A0A177AW14</accession>
<proteinExistence type="predicted"/>
<evidence type="ECO:0000313" key="1">
    <source>
        <dbReference type="EMBL" id="OAF65573.1"/>
    </source>
</evidence>
<evidence type="ECO:0000313" key="2">
    <source>
        <dbReference type="Proteomes" id="UP000078046"/>
    </source>
</evidence>
<protein>
    <submittedName>
        <fullName evidence="1">Uncharacterized protein</fullName>
    </submittedName>
</protein>
<reference evidence="1 2" key="1">
    <citation type="submission" date="2016-04" db="EMBL/GenBank/DDBJ databases">
        <title>The genome of Intoshia linei affirms orthonectids as highly simplified spiralians.</title>
        <authorList>
            <person name="Mikhailov K.V."/>
            <person name="Slusarev G.S."/>
            <person name="Nikitin M.A."/>
            <person name="Logacheva M.D."/>
            <person name="Penin A."/>
            <person name="Aleoshin V."/>
            <person name="Panchin Y.V."/>
        </authorList>
    </citation>
    <scope>NUCLEOTIDE SEQUENCE [LARGE SCALE GENOMIC DNA]</scope>
    <source>
        <strain evidence="1">Intl2013</strain>
        <tissue evidence="1">Whole animal</tissue>
    </source>
</reference>
<dbReference type="Proteomes" id="UP000078046">
    <property type="component" value="Unassembled WGS sequence"/>
</dbReference>
<dbReference type="SUPFAM" id="SSF53254">
    <property type="entry name" value="Phosphoglycerate mutase-like"/>
    <property type="match status" value="1"/>
</dbReference>
<dbReference type="AlphaFoldDB" id="A0A177AW14"/>
<organism evidence="1 2">
    <name type="scientific">Intoshia linei</name>
    <dbReference type="NCBI Taxonomy" id="1819745"/>
    <lineage>
        <taxon>Eukaryota</taxon>
        <taxon>Metazoa</taxon>
        <taxon>Spiralia</taxon>
        <taxon>Lophotrochozoa</taxon>
        <taxon>Mesozoa</taxon>
        <taxon>Orthonectida</taxon>
        <taxon>Rhopaluridae</taxon>
        <taxon>Intoshia</taxon>
    </lineage>
</organism>
<dbReference type="InterPro" id="IPR029033">
    <property type="entry name" value="His_PPase_superfam"/>
</dbReference>
<name>A0A177AW14_9BILA</name>
<dbReference type="EMBL" id="LWCA01001234">
    <property type="protein sequence ID" value="OAF65573.1"/>
    <property type="molecule type" value="Genomic_DNA"/>
</dbReference>